<dbReference type="PANTHER" id="PTHR43877">
    <property type="entry name" value="AMINOALKYLPHOSPHONATE N-ACETYLTRANSFERASE-RELATED-RELATED"/>
    <property type="match status" value="1"/>
</dbReference>
<dbReference type="SUPFAM" id="SSF55729">
    <property type="entry name" value="Acyl-CoA N-acyltransferases (Nat)"/>
    <property type="match status" value="1"/>
</dbReference>
<proteinExistence type="predicted"/>
<gene>
    <name evidence="4" type="ORF">SAMN02745775_106143</name>
</gene>
<dbReference type="GO" id="GO:0016747">
    <property type="term" value="F:acyltransferase activity, transferring groups other than amino-acyl groups"/>
    <property type="evidence" value="ECO:0007669"/>
    <property type="project" value="InterPro"/>
</dbReference>
<dbReference type="InterPro" id="IPR050832">
    <property type="entry name" value="Bact_Acetyltransf"/>
</dbReference>
<protein>
    <submittedName>
        <fullName evidence="4">N-acetylglutamate synthase, GNAT family</fullName>
    </submittedName>
</protein>
<keyword evidence="1" id="KW-0808">Transferase</keyword>
<dbReference type="STRING" id="1123062.SAMN02745775_106143"/>
<feature type="domain" description="N-acetyltransferase" evidence="3">
    <location>
        <begin position="1"/>
        <end position="147"/>
    </location>
</feature>
<dbReference type="InterPro" id="IPR000182">
    <property type="entry name" value="GNAT_dom"/>
</dbReference>
<keyword evidence="2" id="KW-0012">Acyltransferase</keyword>
<dbReference type="AlphaFoldDB" id="A0A1I4BW81"/>
<dbReference type="InterPro" id="IPR016181">
    <property type="entry name" value="Acyl_CoA_acyltransferase"/>
</dbReference>
<dbReference type="Proteomes" id="UP000199473">
    <property type="component" value="Unassembled WGS sequence"/>
</dbReference>
<evidence type="ECO:0000256" key="2">
    <source>
        <dbReference type="ARBA" id="ARBA00023315"/>
    </source>
</evidence>
<dbReference type="OrthoDB" id="281808at2"/>
<evidence type="ECO:0000313" key="5">
    <source>
        <dbReference type="Proteomes" id="UP000199473"/>
    </source>
</evidence>
<dbReference type="PROSITE" id="PS51186">
    <property type="entry name" value="GNAT"/>
    <property type="match status" value="1"/>
</dbReference>
<dbReference type="RefSeq" id="WP_092960992.1">
    <property type="nucleotide sequence ID" value="NZ_FOSQ01000006.1"/>
</dbReference>
<reference evidence="4 5" key="1">
    <citation type="submission" date="2016-10" db="EMBL/GenBank/DDBJ databases">
        <authorList>
            <person name="de Groot N.N."/>
        </authorList>
    </citation>
    <scope>NUCLEOTIDE SEQUENCE [LARGE SCALE GENOMIC DNA]</scope>
    <source>
        <strain evidence="4 5">DSM 19981</strain>
    </source>
</reference>
<organism evidence="4 5">
    <name type="scientific">Falsiroseomonas stagni DSM 19981</name>
    <dbReference type="NCBI Taxonomy" id="1123062"/>
    <lineage>
        <taxon>Bacteria</taxon>
        <taxon>Pseudomonadati</taxon>
        <taxon>Pseudomonadota</taxon>
        <taxon>Alphaproteobacteria</taxon>
        <taxon>Acetobacterales</taxon>
        <taxon>Roseomonadaceae</taxon>
        <taxon>Falsiroseomonas</taxon>
    </lineage>
</organism>
<dbReference type="CDD" id="cd04301">
    <property type="entry name" value="NAT_SF"/>
    <property type="match status" value="1"/>
</dbReference>
<evidence type="ECO:0000313" key="4">
    <source>
        <dbReference type="EMBL" id="SFK72339.1"/>
    </source>
</evidence>
<dbReference type="Gene3D" id="3.40.630.30">
    <property type="match status" value="1"/>
</dbReference>
<dbReference type="PANTHER" id="PTHR43877:SF2">
    <property type="entry name" value="AMINOALKYLPHOSPHONATE N-ACETYLTRANSFERASE-RELATED"/>
    <property type="match status" value="1"/>
</dbReference>
<dbReference type="EMBL" id="FOSQ01000006">
    <property type="protein sequence ID" value="SFK72339.1"/>
    <property type="molecule type" value="Genomic_DNA"/>
</dbReference>
<keyword evidence="5" id="KW-1185">Reference proteome</keyword>
<evidence type="ECO:0000259" key="3">
    <source>
        <dbReference type="PROSITE" id="PS51186"/>
    </source>
</evidence>
<evidence type="ECO:0000256" key="1">
    <source>
        <dbReference type="ARBA" id="ARBA00022679"/>
    </source>
</evidence>
<sequence length="160" mass="17267">MRRATDADAAAVRALTRAAYAKWVPLLGREPRPMTADYDVAVRDHLVDLLHMDGEAAALIEMAPTADHLLIVNVAVAPARQGRGYGSALLAHAEEVARSLGLGEVRLYTNGLFAENLRLYSRVGYRVQREEEHPQFGAVVHMSKRLGTAADAHSGSGTAP</sequence>
<accession>A0A1I4BW81</accession>
<dbReference type="Pfam" id="PF00583">
    <property type="entry name" value="Acetyltransf_1"/>
    <property type="match status" value="1"/>
</dbReference>
<name>A0A1I4BW81_9PROT</name>